<organism evidence="12 13">
    <name type="scientific">Gleimia coleocanis DSM 15436</name>
    <dbReference type="NCBI Taxonomy" id="525245"/>
    <lineage>
        <taxon>Bacteria</taxon>
        <taxon>Bacillati</taxon>
        <taxon>Actinomycetota</taxon>
        <taxon>Actinomycetes</taxon>
        <taxon>Actinomycetales</taxon>
        <taxon>Actinomycetaceae</taxon>
        <taxon>Gleimia</taxon>
    </lineage>
</organism>
<keyword evidence="2 9" id="KW-1003">Cell membrane</keyword>
<evidence type="ECO:0000256" key="1">
    <source>
        <dbReference type="ARBA" id="ARBA00006139"/>
    </source>
</evidence>
<evidence type="ECO:0000256" key="5">
    <source>
        <dbReference type="ARBA" id="ARBA00022750"/>
    </source>
</evidence>
<dbReference type="PANTHER" id="PTHR33695">
    <property type="entry name" value="LIPOPROTEIN SIGNAL PEPTIDASE"/>
    <property type="match status" value="1"/>
</dbReference>
<feature type="transmembrane region" description="Helical" evidence="9">
    <location>
        <begin position="92"/>
        <end position="109"/>
    </location>
</feature>
<proteinExistence type="inferred from homology"/>
<dbReference type="EC" id="3.4.23.36" evidence="9"/>
<dbReference type="PROSITE" id="PS00855">
    <property type="entry name" value="SPASE_II"/>
    <property type="match status" value="1"/>
</dbReference>
<dbReference type="STRING" id="525245.HMPREF0044_0510"/>
<dbReference type="GO" id="GO:0005886">
    <property type="term" value="C:plasma membrane"/>
    <property type="evidence" value="ECO:0007669"/>
    <property type="project" value="UniProtKB-SubCell"/>
</dbReference>
<evidence type="ECO:0000256" key="9">
    <source>
        <dbReference type="HAMAP-Rule" id="MF_00161"/>
    </source>
</evidence>
<comment type="subcellular location">
    <subcellularLocation>
        <location evidence="9">Cell membrane</location>
        <topology evidence="9">Multi-pass membrane protein</topology>
    </subcellularLocation>
</comment>
<evidence type="ECO:0000256" key="4">
    <source>
        <dbReference type="ARBA" id="ARBA00022692"/>
    </source>
</evidence>
<feature type="active site" evidence="9">
    <location>
        <position position="139"/>
    </location>
</feature>
<reference evidence="12 13" key="1">
    <citation type="submission" date="2009-01" db="EMBL/GenBank/DDBJ databases">
        <authorList>
            <person name="Qin X."/>
            <person name="Bachman B."/>
            <person name="Battles P."/>
            <person name="Bell A."/>
            <person name="Bess C."/>
            <person name="Bickham C."/>
            <person name="Chaboub L."/>
            <person name="Chen D."/>
            <person name="Coyle M."/>
            <person name="Deiros D.R."/>
            <person name="Dinh H."/>
            <person name="Forbes L."/>
            <person name="Fowler G."/>
            <person name="Francisco L."/>
            <person name="Fu Q."/>
            <person name="Gubbala S."/>
            <person name="Hale W."/>
            <person name="Han Y."/>
            <person name="Hemphill L."/>
            <person name="Highlander S.K."/>
            <person name="Hirani K."/>
            <person name="Hogues M."/>
            <person name="Jackson L."/>
            <person name="Jakkamsetti A."/>
            <person name="Javaid M."/>
            <person name="Jiang H."/>
            <person name="Korchina V."/>
            <person name="Kovar C."/>
            <person name="Lara F."/>
            <person name="Lee S."/>
            <person name="Mata R."/>
            <person name="Mathew T."/>
            <person name="Moen C."/>
            <person name="Morales K."/>
            <person name="Munidasa M."/>
            <person name="Nazareth L."/>
            <person name="Ngo R."/>
            <person name="Nguyen L."/>
            <person name="Okwuonu G."/>
            <person name="Ongeri F."/>
            <person name="Patil S."/>
            <person name="Petrosino J."/>
            <person name="Pham C."/>
            <person name="Pham P."/>
            <person name="Pu L.-L."/>
            <person name="Puazo M."/>
            <person name="Raj R."/>
            <person name="Reid J."/>
            <person name="Rouhana J."/>
            <person name="Saada N."/>
            <person name="Shang Y."/>
            <person name="Simmons D."/>
            <person name="Thornton R."/>
            <person name="Warren J."/>
            <person name="Weissenberger G."/>
            <person name="Zhang J."/>
            <person name="Zhang L."/>
            <person name="Zhou C."/>
            <person name="Zhu D."/>
            <person name="Muzny D."/>
            <person name="Worley K."/>
            <person name="Gibbs R."/>
        </authorList>
    </citation>
    <scope>NUCLEOTIDE SEQUENCE [LARGE SCALE GENOMIC DNA]</scope>
    <source>
        <strain evidence="12 13">DSM 15436</strain>
    </source>
</reference>
<dbReference type="NCBIfam" id="TIGR00077">
    <property type="entry name" value="lspA"/>
    <property type="match status" value="1"/>
</dbReference>
<comment type="catalytic activity">
    <reaction evidence="9 10">
        <text>Release of signal peptides from bacterial membrane prolipoproteins. Hydrolyzes -Xaa-Yaa-Zaa-|-(S,diacylglyceryl)Cys-, in which Xaa is hydrophobic (preferably Leu), and Yaa (Ala or Ser) and Zaa (Gly or Ala) have small, neutral side chains.</text>
        <dbReference type="EC" id="3.4.23.36"/>
    </reaction>
</comment>
<dbReference type="EMBL" id="ACFG01000006">
    <property type="protein sequence ID" value="EEH64221.1"/>
    <property type="molecule type" value="Genomic_DNA"/>
</dbReference>
<dbReference type="AlphaFoldDB" id="C0VZC0"/>
<evidence type="ECO:0000256" key="10">
    <source>
        <dbReference type="RuleBase" id="RU000594"/>
    </source>
</evidence>
<keyword evidence="13" id="KW-1185">Reference proteome</keyword>
<evidence type="ECO:0000256" key="2">
    <source>
        <dbReference type="ARBA" id="ARBA00022475"/>
    </source>
</evidence>
<keyword evidence="8 9" id="KW-0472">Membrane</keyword>
<keyword evidence="4 9" id="KW-0812">Transmembrane</keyword>
<dbReference type="PRINTS" id="PR00781">
    <property type="entry name" value="LIPOSIGPTASE"/>
</dbReference>
<dbReference type="HAMAP" id="MF_00161">
    <property type="entry name" value="LspA"/>
    <property type="match status" value="1"/>
</dbReference>
<dbReference type="GO" id="GO:0006508">
    <property type="term" value="P:proteolysis"/>
    <property type="evidence" value="ECO:0007669"/>
    <property type="project" value="UniProtKB-KW"/>
</dbReference>
<evidence type="ECO:0000256" key="7">
    <source>
        <dbReference type="ARBA" id="ARBA00022989"/>
    </source>
</evidence>
<dbReference type="GO" id="GO:0004190">
    <property type="term" value="F:aspartic-type endopeptidase activity"/>
    <property type="evidence" value="ECO:0007669"/>
    <property type="project" value="UniProtKB-UniRule"/>
</dbReference>
<feature type="transmembrane region" description="Helical" evidence="9">
    <location>
        <begin position="7"/>
        <end position="26"/>
    </location>
</feature>
<keyword evidence="7 9" id="KW-1133">Transmembrane helix</keyword>
<dbReference type="PANTHER" id="PTHR33695:SF1">
    <property type="entry name" value="LIPOPROTEIN SIGNAL PEPTIDASE"/>
    <property type="match status" value="1"/>
</dbReference>
<evidence type="ECO:0000256" key="3">
    <source>
        <dbReference type="ARBA" id="ARBA00022670"/>
    </source>
</evidence>
<comment type="caution">
    <text evidence="12">The sequence shown here is derived from an EMBL/GenBank/DDBJ whole genome shotgun (WGS) entry which is preliminary data.</text>
</comment>
<feature type="transmembrane region" description="Helical" evidence="9">
    <location>
        <begin position="59"/>
        <end position="85"/>
    </location>
</feature>
<evidence type="ECO:0000256" key="6">
    <source>
        <dbReference type="ARBA" id="ARBA00022801"/>
    </source>
</evidence>
<name>C0VZC0_9ACTO</name>
<keyword evidence="5 9" id="KW-0064">Aspartyl protease</keyword>
<comment type="function">
    <text evidence="9 10">This protein specifically catalyzes the removal of signal peptides from prolipoproteins.</text>
</comment>
<dbReference type="InterPro" id="IPR001872">
    <property type="entry name" value="Peptidase_A8"/>
</dbReference>
<feature type="active site" evidence="9">
    <location>
        <position position="125"/>
    </location>
</feature>
<evidence type="ECO:0000313" key="12">
    <source>
        <dbReference type="EMBL" id="EEH64221.1"/>
    </source>
</evidence>
<dbReference type="UniPathway" id="UPA00665"/>
<dbReference type="HOGENOM" id="CLU_083252_2_2_11"/>
<evidence type="ECO:0000313" key="13">
    <source>
        <dbReference type="Proteomes" id="UP000010301"/>
    </source>
</evidence>
<comment type="similarity">
    <text evidence="1 9 11">Belongs to the peptidase A8 family.</text>
</comment>
<comment type="pathway">
    <text evidence="9">Protein modification; lipoprotein biosynthesis (signal peptide cleavage).</text>
</comment>
<dbReference type="Pfam" id="PF01252">
    <property type="entry name" value="Peptidase_A8"/>
    <property type="match status" value="1"/>
</dbReference>
<dbReference type="RefSeq" id="WP_006547507.1">
    <property type="nucleotide sequence ID" value="NZ_DS999546.1"/>
</dbReference>
<keyword evidence="6 9" id="KW-0378">Hydrolase</keyword>
<sequence>MTESRKKLSLILFTLISIISFITDYASKQWALKTLTPGAEQPFLGDFITLKLHFNPGAAFSFLVNSTWIFTIFALVIILGIAVSIRKLNSPGWAVALGLMFGGAIGNFIDRLTQPPAFGIGHVVDFLNWNNWFIGNVADIWIVVAAGLIFVLVLLNEPFNGIKETTGSEKEKADE</sequence>
<keyword evidence="3 9" id="KW-0645">Protease</keyword>
<dbReference type="OrthoDB" id="4308908at2"/>
<evidence type="ECO:0000256" key="8">
    <source>
        <dbReference type="ARBA" id="ARBA00023136"/>
    </source>
</evidence>
<dbReference type="Proteomes" id="UP000010301">
    <property type="component" value="Unassembled WGS sequence"/>
</dbReference>
<dbReference type="eggNOG" id="COG0597">
    <property type="taxonomic scope" value="Bacteria"/>
</dbReference>
<evidence type="ECO:0000256" key="11">
    <source>
        <dbReference type="RuleBase" id="RU004181"/>
    </source>
</evidence>
<feature type="transmembrane region" description="Helical" evidence="9">
    <location>
        <begin position="129"/>
        <end position="155"/>
    </location>
</feature>
<accession>C0VZC0</accession>
<gene>
    <name evidence="9 12" type="primary">lspA</name>
    <name evidence="12" type="ORF">HMPREF0044_0510</name>
</gene>
<protein>
    <recommendedName>
        <fullName evidence="9">Lipoprotein signal peptidase</fullName>
        <ecNumber evidence="9">3.4.23.36</ecNumber>
    </recommendedName>
    <alternativeName>
        <fullName evidence="9">Prolipoprotein signal peptidase</fullName>
    </alternativeName>
    <alternativeName>
        <fullName evidence="9">Signal peptidase II</fullName>
        <shortName evidence="9">SPase II</shortName>
    </alternativeName>
</protein>